<dbReference type="InterPro" id="IPR005112">
    <property type="entry name" value="dDENN_dom"/>
</dbReference>
<evidence type="ECO:0000256" key="1">
    <source>
        <dbReference type="ARBA" id="ARBA00004132"/>
    </source>
</evidence>
<feature type="compositionally biased region" description="Low complexity" evidence="3">
    <location>
        <begin position="480"/>
        <end position="492"/>
    </location>
</feature>
<dbReference type="GO" id="GO:0032456">
    <property type="term" value="P:endocytic recycling"/>
    <property type="evidence" value="ECO:0007669"/>
    <property type="project" value="TreeGrafter"/>
</dbReference>
<evidence type="ECO:0000256" key="2">
    <source>
        <dbReference type="ARBA" id="ARBA00023329"/>
    </source>
</evidence>
<dbReference type="Gene3D" id="3.30.450.200">
    <property type="match status" value="1"/>
</dbReference>
<dbReference type="PANTHER" id="PTHR13196:SF14">
    <property type="entry name" value="UDENN DOMAIN-CONTAINING PROTEIN"/>
    <property type="match status" value="1"/>
</dbReference>
<dbReference type="GO" id="GO:0030136">
    <property type="term" value="C:clathrin-coated vesicle"/>
    <property type="evidence" value="ECO:0007669"/>
    <property type="project" value="UniProtKB-SubCell"/>
</dbReference>
<feature type="compositionally biased region" description="Basic and acidic residues" evidence="3">
    <location>
        <begin position="467"/>
        <end position="479"/>
    </location>
</feature>
<feature type="compositionally biased region" description="Pro residues" evidence="3">
    <location>
        <begin position="618"/>
        <end position="630"/>
    </location>
</feature>
<dbReference type="GO" id="GO:0006897">
    <property type="term" value="P:endocytosis"/>
    <property type="evidence" value="ECO:0007669"/>
    <property type="project" value="TreeGrafter"/>
</dbReference>
<reference evidence="5" key="1">
    <citation type="submission" date="2020-11" db="EMBL/GenBank/DDBJ databases">
        <authorList>
            <person name="Tran Van P."/>
        </authorList>
    </citation>
    <scope>NUCLEOTIDE SEQUENCE</scope>
</reference>
<dbReference type="InterPro" id="IPR036045">
    <property type="entry name" value="Sec1-like_sf"/>
</dbReference>
<dbReference type="InterPro" id="IPR037516">
    <property type="entry name" value="Tripartite_DENN"/>
</dbReference>
<comment type="subcellular location">
    <subcellularLocation>
        <location evidence="1">Cytoplasmic vesicle</location>
        <location evidence="1">Clathrin-coated vesicle</location>
    </subcellularLocation>
</comment>
<keyword evidence="6" id="KW-1185">Reference proteome</keyword>
<evidence type="ECO:0000259" key="4">
    <source>
        <dbReference type="PROSITE" id="PS50211"/>
    </source>
</evidence>
<gene>
    <name evidence="5" type="ORF">NMOB1V02_LOCUS5587</name>
</gene>
<feature type="region of interest" description="Disordered" evidence="3">
    <location>
        <begin position="612"/>
        <end position="673"/>
    </location>
</feature>
<evidence type="ECO:0000256" key="3">
    <source>
        <dbReference type="SAM" id="MobiDB-lite"/>
    </source>
</evidence>
<feature type="region of interest" description="Disordered" evidence="3">
    <location>
        <begin position="451"/>
        <end position="510"/>
    </location>
</feature>
<keyword evidence="2" id="KW-0968">Cytoplasmic vesicle</keyword>
<dbReference type="SMART" id="SM00800">
    <property type="entry name" value="uDENN"/>
    <property type="match status" value="1"/>
</dbReference>
<protein>
    <recommendedName>
        <fullName evidence="4">UDENN domain-containing protein</fullName>
    </recommendedName>
</protein>
<name>A0A7R9BPP0_9CRUS</name>
<evidence type="ECO:0000313" key="5">
    <source>
        <dbReference type="EMBL" id="CAD7277867.1"/>
    </source>
</evidence>
<dbReference type="Gene3D" id="3.40.50.11500">
    <property type="match status" value="1"/>
</dbReference>
<evidence type="ECO:0000313" key="6">
    <source>
        <dbReference type="Proteomes" id="UP000678499"/>
    </source>
</evidence>
<organism evidence="5">
    <name type="scientific">Notodromas monacha</name>
    <dbReference type="NCBI Taxonomy" id="399045"/>
    <lineage>
        <taxon>Eukaryota</taxon>
        <taxon>Metazoa</taxon>
        <taxon>Ecdysozoa</taxon>
        <taxon>Arthropoda</taxon>
        <taxon>Crustacea</taxon>
        <taxon>Oligostraca</taxon>
        <taxon>Ostracoda</taxon>
        <taxon>Podocopa</taxon>
        <taxon>Podocopida</taxon>
        <taxon>Cypridocopina</taxon>
        <taxon>Cypridoidea</taxon>
        <taxon>Cyprididae</taxon>
        <taxon>Notodromas</taxon>
    </lineage>
</organism>
<dbReference type="InterPro" id="IPR040032">
    <property type="entry name" value="DENND1A/B/C"/>
</dbReference>
<dbReference type="SMART" id="SM00801">
    <property type="entry name" value="dDENN"/>
    <property type="match status" value="1"/>
</dbReference>
<dbReference type="Pfam" id="PF02141">
    <property type="entry name" value="DENN"/>
    <property type="match status" value="1"/>
</dbReference>
<accession>A0A7R9BPP0</accession>
<dbReference type="SUPFAM" id="SSF56815">
    <property type="entry name" value="Sec1/munc18-like (SM) proteins"/>
    <property type="match status" value="1"/>
</dbReference>
<dbReference type="InterPro" id="IPR005113">
    <property type="entry name" value="uDENN_dom"/>
</dbReference>
<dbReference type="FunFam" id="3.40.50.11500:FF:000004">
    <property type="entry name" value="DENN domain-containing protein 2C isoform X1"/>
    <property type="match status" value="1"/>
</dbReference>
<dbReference type="PANTHER" id="PTHR13196">
    <property type="entry name" value="DENN DOMAIN-CONTAINING"/>
    <property type="match status" value="1"/>
</dbReference>
<dbReference type="SMART" id="SM00799">
    <property type="entry name" value="DENN"/>
    <property type="match status" value="1"/>
</dbReference>
<dbReference type="PROSITE" id="PS50211">
    <property type="entry name" value="DENN"/>
    <property type="match status" value="1"/>
</dbReference>
<dbReference type="Pfam" id="PF03455">
    <property type="entry name" value="dDENN"/>
    <property type="match status" value="1"/>
</dbReference>
<dbReference type="Proteomes" id="UP000678499">
    <property type="component" value="Unassembled WGS sequence"/>
</dbReference>
<dbReference type="GO" id="GO:0005085">
    <property type="term" value="F:guanyl-nucleotide exchange factor activity"/>
    <property type="evidence" value="ECO:0007669"/>
    <property type="project" value="InterPro"/>
</dbReference>
<dbReference type="OrthoDB" id="206724at2759"/>
<dbReference type="FunFam" id="3.30.450.200:FF:000003">
    <property type="entry name" value="DENN domain containing 1A"/>
    <property type="match status" value="1"/>
</dbReference>
<proteinExistence type="predicted"/>
<dbReference type="InterPro" id="IPR001194">
    <property type="entry name" value="cDENN_dom"/>
</dbReference>
<dbReference type="EMBL" id="CAJPEX010001041">
    <property type="protein sequence ID" value="CAG0918019.1"/>
    <property type="molecule type" value="Genomic_DNA"/>
</dbReference>
<dbReference type="InterPro" id="IPR043153">
    <property type="entry name" value="DENN_C"/>
</dbReference>
<sequence length="1462" mass="161036">MKISALGSRLRSNPTNVFDCFCEVACPVADGIDGVVSKPWILQKFPENYNNQEVLKSMPDFVFPCDYEKVVVQHWSFVLTNVDSKWTFGFCRHSGGNAASDTALVILSCLPWHEPFFKILNEIASLLFSGRTAALMKFLQALYSSRLPEPGKQLSISLLDAANGSFSVACPDHFSLPKIPDNINLMEYVNAVDINCMIEIFSAMLRERRIIVVSKKLSRLSACVQAANSLIAPMNWQHIFIPLLPLKLIEYLSAPMPFLVGVPAPIFAKVRRNEIGEAVILNADDNRIESPFRDADGLPPEILSHLKKSLNNPTNLMGEGVSRAFLRALVALIGGYRDALRLKDGQKVLFDHDMFIKTRPPSTQPYLKEMLCSQIFQQFVDERVEIMNSGQGFSDEFELEAALHAVTSESKSVPSAVLKDWMGSVKKEGGHLLKTVRTKANPAVKTAVQTVKEKSKSVKTKSQSAVRDIRSKLGVERELSSPGQLQSESSSPTIRRRRKQGSLEIKRPVGSMHRRVLTDINIPASGESEIVRTSGNGDLNHAKSDLLVFFNDELDAVGTPSLSSSSSSVDLEPPKHEDFDLLEDLKQAFDARLSATTNFESDKLSRGRSVGDLLCDVPPEPPERPSPLGHPNPLYALHYPEASDQPPLPPVPARKKLSFESGPSTFKPASNAAEPAATPLLPFGSSSSSLSGLTAAFPSLSISPNGPSAASGPPVLPPPLVPLPTAANTALNTVSSRKAFFDSLLEESSCQSPAPKASDYSETENVRKQLPSTEAAFVMVDVSERSFEAMLGSAWRKVLQKTRRAVVYMDGVMAECLQWNGGVSQLFGAGALAVHCFSKDAPTVVGAKKAVFVLRGPLAGPSRDTLRVIISNHRYDYCVVITAASAGIHRFLKNKSSPANPNQIDGKQAQLNADILEEMEIGILQWTGNPNSTVEIRPHPLAAHIQLMEDVILLPTCVGLDLMGESSPVLFRHFAFSLAYFCSTICSSRPEVFYTPGSNSEKLSRDFIAAAFEDGLWPSRVDKRLNQSDKHAAHVILVDRAADLTSVSGHWTGSVAESVFSSKFFPHLPGHSSDLTIMIPIIAEKQTTRTEVFPGCLSDILAEQPGLLSSAFMDPKDRCLKKFFSKCDAVLPNDDDEFHDASEHENLSENRSEVLRDYTSRFYEAVGKVKEAASFMQMCLLAKAAIDEEAKRNYLASAERNLVHLWMKHDPDGDLLDLIIPEVERWIRCRHDEDLTLDDVLGLLVFCASLFGESVLRLFDSMDTDDDDNRENSSRGSSPTGGPEIELSLIDALWEDQENLPKICAKIVGQEIDEVSVRMAGRKICEKLSWVASRRKKWSSQFHELVVQKDPYFPAEYSYLISELLKGVVSPAKPEITTLSHRPSEEEGLRDLLKSGLGFLMKSKKSRHPGDADTIIVAVLGGLSPYEIRTLRNEIGGRSDKRIIICGTRLLKPEDILEDLFI</sequence>
<dbReference type="EMBL" id="OA883078">
    <property type="protein sequence ID" value="CAD7277867.1"/>
    <property type="molecule type" value="Genomic_DNA"/>
</dbReference>
<dbReference type="Pfam" id="PF03456">
    <property type="entry name" value="uDENN"/>
    <property type="match status" value="1"/>
</dbReference>
<dbReference type="GO" id="GO:1901981">
    <property type="term" value="F:phosphatidylinositol phosphate binding"/>
    <property type="evidence" value="ECO:0007669"/>
    <property type="project" value="TreeGrafter"/>
</dbReference>
<dbReference type="Gene3D" id="6.10.140.1000">
    <property type="match status" value="1"/>
</dbReference>
<dbReference type="Gene3D" id="3.40.50.1910">
    <property type="match status" value="1"/>
</dbReference>
<feature type="domain" description="UDENN" evidence="4">
    <location>
        <begin position="19"/>
        <end position="390"/>
    </location>
</feature>
<dbReference type="GO" id="GO:0005829">
    <property type="term" value="C:cytosol"/>
    <property type="evidence" value="ECO:0007669"/>
    <property type="project" value="TreeGrafter"/>
</dbReference>
<dbReference type="InterPro" id="IPR027482">
    <property type="entry name" value="Sec1-like_dom2"/>
</dbReference>